<feature type="domain" description="CinA C-terminal" evidence="1">
    <location>
        <begin position="3"/>
        <end position="142"/>
    </location>
</feature>
<dbReference type="HOGENOM" id="CLU_030805_1_2_14"/>
<dbReference type="SUPFAM" id="SSF142433">
    <property type="entry name" value="CinA-like"/>
    <property type="match status" value="1"/>
</dbReference>
<dbReference type="Gene3D" id="3.90.950.20">
    <property type="entry name" value="CinA-like"/>
    <property type="match status" value="1"/>
</dbReference>
<evidence type="ECO:0000313" key="3">
    <source>
        <dbReference type="Proteomes" id="UP000014984"/>
    </source>
</evidence>
<reference evidence="2 3" key="1">
    <citation type="journal article" date="2013" name="Genome Biol. Evol.">
        <title>Comparison of metabolic capacities and inference of gene content evolution in mosquito-associated Spiroplasma diminutum and S. taiwanense.</title>
        <authorList>
            <person name="Lo W.S."/>
            <person name="Ku C."/>
            <person name="Chen L.L."/>
            <person name="Chang T.H."/>
            <person name="Kuo C.H."/>
        </authorList>
    </citation>
    <scope>NUCLEOTIDE SEQUENCE [LARGE SCALE GENOMIC DNA]</scope>
    <source>
        <strain evidence="2">CT-1</strain>
    </source>
</reference>
<sequence>MRKLLKKLLQKKYTISACESFSGGMFSNEITNIKGSSDWFMGSFVCYSNDFKNNILNIDIEIIKKYSAVSFQAINLMLDNTFKLLNTEVVFAFTGYATPIDITNGNSGLSYIGFRFENKNHIYKFEIKKNISRKRYKKMAIKFIIKKFLYK</sequence>
<dbReference type="RefSeq" id="WP_020834102.1">
    <property type="nucleotide sequence ID" value="NC_021846.1"/>
</dbReference>
<dbReference type="Pfam" id="PF02464">
    <property type="entry name" value="CinA"/>
    <property type="match status" value="1"/>
</dbReference>
<dbReference type="AlphaFoldDB" id="S5MB16"/>
<organism evidence="2 3">
    <name type="scientific">Spiroplasma taiwanense CT-1</name>
    <dbReference type="NCBI Taxonomy" id="1276220"/>
    <lineage>
        <taxon>Bacteria</taxon>
        <taxon>Bacillati</taxon>
        <taxon>Mycoplasmatota</taxon>
        <taxon>Mollicutes</taxon>
        <taxon>Entomoplasmatales</taxon>
        <taxon>Spiroplasmataceae</taxon>
        <taxon>Spiroplasma</taxon>
    </lineage>
</organism>
<name>S5MB16_9MOLU</name>
<dbReference type="PATRIC" id="fig|1276220.3.peg.306"/>
<keyword evidence="3" id="KW-1185">Reference proteome</keyword>
<dbReference type="Proteomes" id="UP000014984">
    <property type="component" value="Chromosome"/>
</dbReference>
<dbReference type="STRING" id="1276220.STAIW_v1c03030"/>
<evidence type="ECO:0000259" key="1">
    <source>
        <dbReference type="Pfam" id="PF02464"/>
    </source>
</evidence>
<gene>
    <name evidence="2" type="primary">cinA</name>
    <name evidence="2" type="ORF">STAIW_v1c03030</name>
</gene>
<dbReference type="NCBIfam" id="TIGR00199">
    <property type="entry name" value="PncC_domain"/>
    <property type="match status" value="1"/>
</dbReference>
<dbReference type="KEGG" id="stai:STAIW_v1c03030"/>
<evidence type="ECO:0000313" key="2">
    <source>
        <dbReference type="EMBL" id="AGR40963.1"/>
    </source>
</evidence>
<dbReference type="InterPro" id="IPR008136">
    <property type="entry name" value="CinA_C"/>
</dbReference>
<dbReference type="EMBL" id="CP005074">
    <property type="protein sequence ID" value="AGR40963.1"/>
    <property type="molecule type" value="Genomic_DNA"/>
</dbReference>
<dbReference type="eggNOG" id="COG1546">
    <property type="taxonomic scope" value="Bacteria"/>
</dbReference>
<protein>
    <submittedName>
        <fullName evidence="2">Competence damage-inducible protein A</fullName>
    </submittedName>
</protein>
<proteinExistence type="predicted"/>
<accession>S5MB16</accession>
<dbReference type="InterPro" id="IPR036653">
    <property type="entry name" value="CinA-like_C"/>
</dbReference>